<dbReference type="GO" id="GO:0045454">
    <property type="term" value="P:cell redox homeostasis"/>
    <property type="evidence" value="ECO:0007669"/>
    <property type="project" value="InterPro"/>
</dbReference>
<protein>
    <recommendedName>
        <fullName evidence="6">FAD/NAD(P)-binding domain-containing protein</fullName>
    </recommendedName>
</protein>
<dbReference type="Proteomes" id="UP000663873">
    <property type="component" value="Unassembled WGS sequence"/>
</dbReference>
<comment type="similarity">
    <text evidence="2">Belongs to the class-I pyridine nucleotide-disulfide oxidoreductase family.</text>
</comment>
<dbReference type="GO" id="GO:0005829">
    <property type="term" value="C:cytosol"/>
    <property type="evidence" value="ECO:0007669"/>
    <property type="project" value="TreeGrafter"/>
</dbReference>
<feature type="non-terminal residue" evidence="7">
    <location>
        <position position="1"/>
    </location>
</feature>
<dbReference type="PRINTS" id="PR00368">
    <property type="entry name" value="FADPNR"/>
</dbReference>
<keyword evidence="8" id="KW-1185">Reference proteome</keyword>
<dbReference type="AlphaFoldDB" id="A0A821RN97"/>
<evidence type="ECO:0000256" key="4">
    <source>
        <dbReference type="ARBA" id="ARBA00023157"/>
    </source>
</evidence>
<dbReference type="SUPFAM" id="SSF51905">
    <property type="entry name" value="FAD/NAD(P)-binding domain"/>
    <property type="match status" value="1"/>
</dbReference>
<sequence length="84" mass="9574">NGINILYQTEVERIEKSSDDSFRVKFKQDKTPMDTNLVMFSIGRHPNTYNIGLEKAGIKTDDNGVIKVDDYSQTTMPNIYAVGW</sequence>
<feature type="domain" description="FAD/NAD(P)-binding" evidence="6">
    <location>
        <begin position="1"/>
        <end position="83"/>
    </location>
</feature>
<reference evidence="7" key="1">
    <citation type="submission" date="2021-02" db="EMBL/GenBank/DDBJ databases">
        <authorList>
            <person name="Nowell W R."/>
        </authorList>
    </citation>
    <scope>NUCLEOTIDE SEQUENCE</scope>
</reference>
<dbReference type="GO" id="GO:0004362">
    <property type="term" value="F:glutathione-disulfide reductase (NADPH) activity"/>
    <property type="evidence" value="ECO:0007669"/>
    <property type="project" value="TreeGrafter"/>
</dbReference>
<evidence type="ECO:0000256" key="1">
    <source>
        <dbReference type="ARBA" id="ARBA00001974"/>
    </source>
</evidence>
<dbReference type="Gene3D" id="3.50.50.60">
    <property type="entry name" value="FAD/NAD(P)-binding domain"/>
    <property type="match status" value="2"/>
</dbReference>
<dbReference type="InterPro" id="IPR036188">
    <property type="entry name" value="FAD/NAD-bd_sf"/>
</dbReference>
<keyword evidence="5" id="KW-0676">Redox-active center</keyword>
<evidence type="ECO:0000256" key="2">
    <source>
        <dbReference type="ARBA" id="ARBA00007532"/>
    </source>
</evidence>
<evidence type="ECO:0000313" key="8">
    <source>
        <dbReference type="Proteomes" id="UP000663873"/>
    </source>
</evidence>
<dbReference type="Pfam" id="PF07992">
    <property type="entry name" value="Pyr_redox_2"/>
    <property type="match status" value="1"/>
</dbReference>
<dbReference type="InterPro" id="IPR023753">
    <property type="entry name" value="FAD/NAD-binding_dom"/>
</dbReference>
<dbReference type="PANTHER" id="PTHR42737:SF2">
    <property type="entry name" value="GLUTATHIONE REDUCTASE"/>
    <property type="match status" value="1"/>
</dbReference>
<dbReference type="PANTHER" id="PTHR42737">
    <property type="entry name" value="GLUTATHIONE REDUCTASE"/>
    <property type="match status" value="1"/>
</dbReference>
<dbReference type="InterPro" id="IPR046952">
    <property type="entry name" value="GSHR/TRXR-like"/>
</dbReference>
<accession>A0A821RN97</accession>
<evidence type="ECO:0000256" key="5">
    <source>
        <dbReference type="ARBA" id="ARBA00023284"/>
    </source>
</evidence>
<proteinExistence type="inferred from homology"/>
<dbReference type="GO" id="GO:0005739">
    <property type="term" value="C:mitochondrion"/>
    <property type="evidence" value="ECO:0007669"/>
    <property type="project" value="TreeGrafter"/>
</dbReference>
<dbReference type="GO" id="GO:0050660">
    <property type="term" value="F:flavin adenine dinucleotide binding"/>
    <property type="evidence" value="ECO:0007669"/>
    <property type="project" value="InterPro"/>
</dbReference>
<organism evidence="7 8">
    <name type="scientific">Rotaria socialis</name>
    <dbReference type="NCBI Taxonomy" id="392032"/>
    <lineage>
        <taxon>Eukaryota</taxon>
        <taxon>Metazoa</taxon>
        <taxon>Spiralia</taxon>
        <taxon>Gnathifera</taxon>
        <taxon>Rotifera</taxon>
        <taxon>Eurotatoria</taxon>
        <taxon>Bdelloidea</taxon>
        <taxon>Philodinida</taxon>
        <taxon>Philodinidae</taxon>
        <taxon>Rotaria</taxon>
    </lineage>
</organism>
<comment type="caution">
    <text evidence="7">The sequence shown here is derived from an EMBL/GenBank/DDBJ whole genome shotgun (WGS) entry which is preliminary data.</text>
</comment>
<dbReference type="EMBL" id="CAJOBP010059508">
    <property type="protein sequence ID" value="CAF4846360.1"/>
    <property type="molecule type" value="Genomic_DNA"/>
</dbReference>
<gene>
    <name evidence="7" type="ORF">UJA718_LOCUS43281</name>
</gene>
<evidence type="ECO:0000256" key="3">
    <source>
        <dbReference type="ARBA" id="ARBA00023002"/>
    </source>
</evidence>
<dbReference type="GO" id="GO:0006749">
    <property type="term" value="P:glutathione metabolic process"/>
    <property type="evidence" value="ECO:0007669"/>
    <property type="project" value="TreeGrafter"/>
</dbReference>
<evidence type="ECO:0000259" key="6">
    <source>
        <dbReference type="Pfam" id="PF07992"/>
    </source>
</evidence>
<comment type="cofactor">
    <cofactor evidence="1">
        <name>FAD</name>
        <dbReference type="ChEBI" id="CHEBI:57692"/>
    </cofactor>
</comment>
<dbReference type="GO" id="GO:0034599">
    <property type="term" value="P:cellular response to oxidative stress"/>
    <property type="evidence" value="ECO:0007669"/>
    <property type="project" value="TreeGrafter"/>
</dbReference>
<evidence type="ECO:0000313" key="7">
    <source>
        <dbReference type="EMBL" id="CAF4846360.1"/>
    </source>
</evidence>
<keyword evidence="3" id="KW-0560">Oxidoreductase</keyword>
<keyword evidence="4" id="KW-1015">Disulfide bond</keyword>
<name>A0A821RN97_9BILA</name>